<evidence type="ECO:0000256" key="9">
    <source>
        <dbReference type="ARBA" id="ARBA00023012"/>
    </source>
</evidence>
<dbReference type="InterPro" id="IPR001789">
    <property type="entry name" value="Sig_transdc_resp-reg_receiver"/>
</dbReference>
<proteinExistence type="predicted"/>
<dbReference type="PRINTS" id="PR00344">
    <property type="entry name" value="BCTRLSENSOR"/>
</dbReference>
<keyword evidence="7" id="KW-0418">Kinase</keyword>
<dbReference type="Pfam" id="PF00512">
    <property type="entry name" value="HisKA"/>
    <property type="match status" value="1"/>
</dbReference>
<dbReference type="GO" id="GO:0000155">
    <property type="term" value="F:phosphorelay sensor kinase activity"/>
    <property type="evidence" value="ECO:0007669"/>
    <property type="project" value="InterPro"/>
</dbReference>
<evidence type="ECO:0000256" key="10">
    <source>
        <dbReference type="ARBA" id="ARBA00023015"/>
    </source>
</evidence>
<protein>
    <recommendedName>
        <fullName evidence="3">histidine kinase</fullName>
        <ecNumber evidence="3">2.7.13.3</ecNumber>
    </recommendedName>
</protein>
<feature type="domain" description="Response regulatory" evidence="17">
    <location>
        <begin position="14"/>
        <end position="130"/>
    </location>
</feature>
<sequence>MKYKMKPFHPEDCLILIVDDVSQNLQVMGKMLTQAGYETTFATSGEQALERVKTAHPDLILLDLMMPGMNGLAVCKKLKTDPDFYQIPIIFLTASNEIDNLLEAFKTGAADYITKPFRPEEVLIRIETQLTNQRLKKQIEEQNQQLQAEIKAHRRTEEKLQEAKEAAEAANRFKSAFLANMSHELRTPLNAIFGFTQLMQNGSNLTSEQQKNLNIIRRSGEHLLNLINDILNLSKIEAGRITVNNTDFNLSNMLWEIEEMFRLRAIEKGLDLDFVMSPNLPQLIVSDRLKLRQVLINLIGNAIKFTKSGSVILRASVVSSKESLTIDQEDTGTWRQGDAESLQIQTSPLSLVTASPPPLQSRQLTLQFEVSDTGVGIYPEEINKIFQPFVQSKAGIDAAEGTGLGLTISQRYIELLGGNLTVNSQVNVGTTFKFQIPVTPIETVNNECKLPLNRVIALAPNQRRYRILVVDDKLSNRELLLQMLSQVGFEVRVAENGREAIEIWEKFEPHLIFMDMLMPVMNGYETTKEIKATLKGQATVIIAITASVFEEQKPDILSAGCDDIIHKPFVDWVIFDKIIQYLGVRFLYEQSGTDKSTGGDSTLNLSAMQNLPDSWLTELETSALALDDQRIYRVIAQIENQETELAKVLISYTENFQYDKILEAIAKIKPVQTQE</sequence>
<keyword evidence="5" id="KW-0808">Transferase</keyword>
<dbReference type="SMART" id="SM00387">
    <property type="entry name" value="HATPase_c"/>
    <property type="match status" value="1"/>
</dbReference>
<keyword evidence="10" id="KW-0805">Transcription regulation</keyword>
<keyword evidence="19" id="KW-1185">Reference proteome</keyword>
<keyword evidence="15" id="KW-0175">Coiled coil</keyword>
<evidence type="ECO:0000313" key="19">
    <source>
        <dbReference type="Proteomes" id="UP001050975"/>
    </source>
</evidence>
<organism evidence="18 19">
    <name type="scientific">Microseira wollei NIES-4236</name>
    <dbReference type="NCBI Taxonomy" id="2530354"/>
    <lineage>
        <taxon>Bacteria</taxon>
        <taxon>Bacillati</taxon>
        <taxon>Cyanobacteriota</taxon>
        <taxon>Cyanophyceae</taxon>
        <taxon>Oscillatoriophycideae</taxon>
        <taxon>Aerosakkonematales</taxon>
        <taxon>Aerosakkonemataceae</taxon>
        <taxon>Microseira</taxon>
    </lineage>
</organism>
<dbReference type="Pfam" id="PF00072">
    <property type="entry name" value="Response_reg"/>
    <property type="match status" value="2"/>
</dbReference>
<dbReference type="SUPFAM" id="SSF55874">
    <property type="entry name" value="ATPase domain of HSP90 chaperone/DNA topoisomerase II/histidine kinase"/>
    <property type="match status" value="1"/>
</dbReference>
<keyword evidence="8" id="KW-0067">ATP-binding</keyword>
<keyword evidence="11" id="KW-0238">DNA-binding</keyword>
<dbReference type="Proteomes" id="UP001050975">
    <property type="component" value="Unassembled WGS sequence"/>
</dbReference>
<evidence type="ECO:0000256" key="4">
    <source>
        <dbReference type="ARBA" id="ARBA00022553"/>
    </source>
</evidence>
<dbReference type="GO" id="GO:0003677">
    <property type="term" value="F:DNA binding"/>
    <property type="evidence" value="ECO:0007669"/>
    <property type="project" value="UniProtKB-KW"/>
</dbReference>
<reference evidence="18" key="1">
    <citation type="submission" date="2019-10" db="EMBL/GenBank/DDBJ databases">
        <title>Draft genome sequece of Microseira wollei NIES-4236.</title>
        <authorList>
            <person name="Yamaguchi H."/>
            <person name="Suzuki S."/>
            <person name="Kawachi M."/>
        </authorList>
    </citation>
    <scope>NUCLEOTIDE SEQUENCE</scope>
    <source>
        <strain evidence="18">NIES-4236</strain>
    </source>
</reference>
<dbReference type="FunFam" id="1.10.287.130:FF:000038">
    <property type="entry name" value="Sensory transduction histidine kinase"/>
    <property type="match status" value="1"/>
</dbReference>
<evidence type="ECO:0000256" key="3">
    <source>
        <dbReference type="ARBA" id="ARBA00012438"/>
    </source>
</evidence>
<dbReference type="SUPFAM" id="SSF52172">
    <property type="entry name" value="CheY-like"/>
    <property type="match status" value="2"/>
</dbReference>
<dbReference type="SUPFAM" id="SSF47384">
    <property type="entry name" value="Homodimeric domain of signal transducing histidine kinase"/>
    <property type="match status" value="1"/>
</dbReference>
<dbReference type="PROSITE" id="PS50110">
    <property type="entry name" value="RESPONSE_REGULATORY"/>
    <property type="match status" value="2"/>
</dbReference>
<comment type="subcellular location">
    <subcellularLocation>
        <location evidence="2">Membrane</location>
    </subcellularLocation>
</comment>
<dbReference type="InterPro" id="IPR036890">
    <property type="entry name" value="HATPase_C_sf"/>
</dbReference>
<gene>
    <name evidence="18" type="ORF">MiSe_34080</name>
</gene>
<dbReference type="PANTHER" id="PTHR45339:SF1">
    <property type="entry name" value="HYBRID SIGNAL TRANSDUCTION HISTIDINE KINASE J"/>
    <property type="match status" value="1"/>
</dbReference>
<accession>A0AAV3WHR5</accession>
<dbReference type="Pfam" id="PF02518">
    <property type="entry name" value="HATPase_c"/>
    <property type="match status" value="1"/>
</dbReference>
<dbReference type="CDD" id="cd19920">
    <property type="entry name" value="REC_PA4781-like"/>
    <property type="match status" value="1"/>
</dbReference>
<evidence type="ECO:0000256" key="8">
    <source>
        <dbReference type="ARBA" id="ARBA00022840"/>
    </source>
</evidence>
<feature type="modified residue" description="4-aspartylphosphate" evidence="14">
    <location>
        <position position="515"/>
    </location>
</feature>
<dbReference type="InterPro" id="IPR004358">
    <property type="entry name" value="Sig_transdc_His_kin-like_C"/>
</dbReference>
<dbReference type="GO" id="GO:0005524">
    <property type="term" value="F:ATP binding"/>
    <property type="evidence" value="ECO:0007669"/>
    <property type="project" value="UniProtKB-KW"/>
</dbReference>
<evidence type="ECO:0000256" key="5">
    <source>
        <dbReference type="ARBA" id="ARBA00022679"/>
    </source>
</evidence>
<dbReference type="EMBL" id="BLAY01000049">
    <property type="protein sequence ID" value="GET38649.1"/>
    <property type="molecule type" value="Genomic_DNA"/>
</dbReference>
<evidence type="ECO:0000313" key="18">
    <source>
        <dbReference type="EMBL" id="GET38649.1"/>
    </source>
</evidence>
<feature type="modified residue" description="4-aspartylphosphate" evidence="14">
    <location>
        <position position="63"/>
    </location>
</feature>
<dbReference type="Gene3D" id="3.40.50.2300">
    <property type="match status" value="2"/>
</dbReference>
<dbReference type="EC" id="2.7.13.3" evidence="3"/>
<feature type="domain" description="Histidine kinase" evidence="16">
    <location>
        <begin position="180"/>
        <end position="440"/>
    </location>
</feature>
<dbReference type="InterPro" id="IPR005467">
    <property type="entry name" value="His_kinase_dom"/>
</dbReference>
<dbReference type="InterPro" id="IPR003661">
    <property type="entry name" value="HisK_dim/P_dom"/>
</dbReference>
<evidence type="ECO:0000256" key="15">
    <source>
        <dbReference type="SAM" id="Coils"/>
    </source>
</evidence>
<dbReference type="InterPro" id="IPR003594">
    <property type="entry name" value="HATPase_dom"/>
</dbReference>
<evidence type="ECO:0000256" key="1">
    <source>
        <dbReference type="ARBA" id="ARBA00000085"/>
    </source>
</evidence>
<evidence type="ECO:0000259" key="17">
    <source>
        <dbReference type="PROSITE" id="PS50110"/>
    </source>
</evidence>
<feature type="domain" description="Response regulatory" evidence="17">
    <location>
        <begin position="466"/>
        <end position="582"/>
    </location>
</feature>
<dbReference type="InterPro" id="IPR036097">
    <property type="entry name" value="HisK_dim/P_sf"/>
</dbReference>
<evidence type="ECO:0000256" key="12">
    <source>
        <dbReference type="ARBA" id="ARBA00023136"/>
    </source>
</evidence>
<evidence type="ECO:0000256" key="14">
    <source>
        <dbReference type="PROSITE-ProRule" id="PRU00169"/>
    </source>
</evidence>
<keyword evidence="4 14" id="KW-0597">Phosphoprotein</keyword>
<keyword evidence="9" id="KW-0902">Two-component regulatory system</keyword>
<dbReference type="PANTHER" id="PTHR45339">
    <property type="entry name" value="HYBRID SIGNAL TRANSDUCTION HISTIDINE KINASE J"/>
    <property type="match status" value="1"/>
</dbReference>
<dbReference type="CDD" id="cd16922">
    <property type="entry name" value="HATPase_EvgS-ArcB-TorS-like"/>
    <property type="match status" value="1"/>
</dbReference>
<dbReference type="SMART" id="SM00388">
    <property type="entry name" value="HisKA"/>
    <property type="match status" value="1"/>
</dbReference>
<dbReference type="SMART" id="SM00448">
    <property type="entry name" value="REC"/>
    <property type="match status" value="2"/>
</dbReference>
<dbReference type="CDD" id="cd17546">
    <property type="entry name" value="REC_hyHK_CKI1_RcsC-like"/>
    <property type="match status" value="1"/>
</dbReference>
<name>A0AAV3WHR5_9CYAN</name>
<dbReference type="PROSITE" id="PS50109">
    <property type="entry name" value="HIS_KIN"/>
    <property type="match status" value="1"/>
</dbReference>
<keyword evidence="6" id="KW-0547">Nucleotide-binding</keyword>
<comment type="catalytic activity">
    <reaction evidence="1">
        <text>ATP + protein L-histidine = ADP + protein N-phospho-L-histidine.</text>
        <dbReference type="EC" id="2.7.13.3"/>
    </reaction>
</comment>
<dbReference type="CDD" id="cd00082">
    <property type="entry name" value="HisKA"/>
    <property type="match status" value="1"/>
</dbReference>
<evidence type="ECO:0000256" key="11">
    <source>
        <dbReference type="ARBA" id="ARBA00023125"/>
    </source>
</evidence>
<feature type="coiled-coil region" evidence="15">
    <location>
        <begin position="125"/>
        <end position="173"/>
    </location>
</feature>
<comment type="caution">
    <text evidence="18">The sequence shown here is derived from an EMBL/GenBank/DDBJ whole genome shotgun (WGS) entry which is preliminary data.</text>
</comment>
<evidence type="ECO:0000256" key="6">
    <source>
        <dbReference type="ARBA" id="ARBA00022741"/>
    </source>
</evidence>
<evidence type="ECO:0000256" key="2">
    <source>
        <dbReference type="ARBA" id="ARBA00004370"/>
    </source>
</evidence>
<dbReference type="Gene3D" id="3.30.565.10">
    <property type="entry name" value="Histidine kinase-like ATPase, C-terminal domain"/>
    <property type="match status" value="1"/>
</dbReference>
<keyword evidence="13" id="KW-0804">Transcription</keyword>
<evidence type="ECO:0000259" key="16">
    <source>
        <dbReference type="PROSITE" id="PS50109"/>
    </source>
</evidence>
<evidence type="ECO:0000256" key="7">
    <source>
        <dbReference type="ARBA" id="ARBA00022777"/>
    </source>
</evidence>
<dbReference type="InterPro" id="IPR011006">
    <property type="entry name" value="CheY-like_superfamily"/>
</dbReference>
<keyword evidence="12" id="KW-0472">Membrane</keyword>
<dbReference type="GO" id="GO:0016020">
    <property type="term" value="C:membrane"/>
    <property type="evidence" value="ECO:0007669"/>
    <property type="project" value="UniProtKB-SubCell"/>
</dbReference>
<dbReference type="AlphaFoldDB" id="A0AAV3WHR5"/>
<evidence type="ECO:0000256" key="13">
    <source>
        <dbReference type="ARBA" id="ARBA00023163"/>
    </source>
</evidence>
<dbReference type="FunFam" id="3.40.50.2300:FF:000001">
    <property type="entry name" value="DNA-binding response regulator PhoB"/>
    <property type="match status" value="1"/>
</dbReference>
<dbReference type="Gene3D" id="1.10.287.130">
    <property type="match status" value="1"/>
</dbReference>